<dbReference type="AlphaFoldDB" id="A0A6P1V1Q1"/>
<reference evidence="1 2" key="1">
    <citation type="submission" date="2020-01" db="EMBL/GenBank/DDBJ databases">
        <title>Bactrocera dorsalis gut bacteria genome.</title>
        <authorList>
            <person name="Zhang H."/>
            <person name="Cai Z."/>
        </authorList>
    </citation>
    <scope>NUCLEOTIDE SEQUENCE [LARGE SCALE GENOMIC DNA]</scope>
    <source>
        <strain evidence="1 2">BD177</strain>
    </source>
</reference>
<dbReference type="Proteomes" id="UP000464389">
    <property type="component" value="Chromosome"/>
</dbReference>
<accession>A0A6P1V1Q1</accession>
<dbReference type="RefSeq" id="WP_162121964.1">
    <property type="nucleotide sequence ID" value="NZ_CP048108.1"/>
</dbReference>
<sequence>MLYPLYKNGRLHESVLIPFNAYHAEKSKVLWANIELFHEYGYLQDKHYIDEDCKSWIIGEFSYVTDEQFSNSNQRIFYAERYGGEGIDYNGGGGRTGLYKNFQIKGIGSTPLISNLTSVPYKNGRCGLAEVIKDAIWGEVGNIILPHGAARCFALLEIECPVSETKRFLSVRENLVRPAHFMRAPYFKPKGRFENNSSDRTRVLKNKEALNFNLYNISKSSNVIDGLHIMYARWAEQVAFTQAHRLFHGALTPSNICLDGKWIDFGTMSSIGRHCNVIIARGKDPFWMEPNSIAKIIDSFLYNANKYYFQEPLDYLSEFNTFKTFYDFYAKINILKALGIRFIKDYNPEFTSQVNSLTNLIYTYLHINSEECFFGIPLFDKSTPAYKIHTIILGLVLPTQNIEKHIIELITKLESRRIITIQKTSMNYDFLNVDVIEKEIDFIESISIDYESVVDMINEKIFRAKEVFHANP</sequence>
<dbReference type="EMBL" id="CP048108">
    <property type="protein sequence ID" value="QHS46916.1"/>
    <property type="molecule type" value="Genomic_DNA"/>
</dbReference>
<gene>
    <name evidence="1" type="ORF">GW952_15535</name>
</gene>
<evidence type="ECO:0000313" key="1">
    <source>
        <dbReference type="EMBL" id="QHS46916.1"/>
    </source>
</evidence>
<name>A0A6P1V1Q1_9ENTR</name>
<evidence type="ECO:0000313" key="2">
    <source>
        <dbReference type="Proteomes" id="UP000464389"/>
    </source>
</evidence>
<evidence type="ECO:0008006" key="3">
    <source>
        <dbReference type="Google" id="ProtNLM"/>
    </source>
</evidence>
<organism evidence="1 2">
    <name type="scientific">Klebsiella michiganensis</name>
    <dbReference type="NCBI Taxonomy" id="1134687"/>
    <lineage>
        <taxon>Bacteria</taxon>
        <taxon>Pseudomonadati</taxon>
        <taxon>Pseudomonadota</taxon>
        <taxon>Gammaproteobacteria</taxon>
        <taxon>Enterobacterales</taxon>
        <taxon>Enterobacteriaceae</taxon>
        <taxon>Klebsiella/Raoultella group</taxon>
        <taxon>Klebsiella</taxon>
    </lineage>
</organism>
<protein>
    <recommendedName>
        <fullName evidence="3">MchC protein</fullName>
    </recommendedName>
</protein>
<proteinExistence type="predicted"/>